<accession>A0A8T0CL80</accession>
<keyword evidence="2 5" id="KW-0812">Transmembrane</keyword>
<dbReference type="OrthoDB" id="1728340at2759"/>
<proteinExistence type="predicted"/>
<evidence type="ECO:0000256" key="1">
    <source>
        <dbReference type="ARBA" id="ARBA00004141"/>
    </source>
</evidence>
<sequence length="122" mass="13040">MQAIVCSGVYHYIQGLVMQIKGPVFTTAFNPLLMVLVAFLGSFILHEILCLGRVMGALVIALGLYLVLWGKNKDQPATGSSEKPETSNLHTADVSLADESAETAASSYVVVDVTKVRTAEVV</sequence>
<evidence type="ECO:0000256" key="3">
    <source>
        <dbReference type="ARBA" id="ARBA00022989"/>
    </source>
</evidence>
<name>A0A8T0CL80_CORYI</name>
<comment type="caution">
    <text evidence="6">The sequence shown here is derived from an EMBL/GenBank/DDBJ whole genome shotgun (WGS) entry which is preliminary data.</text>
</comment>
<protein>
    <recommendedName>
        <fullName evidence="8">WAT1-related protein</fullName>
    </recommendedName>
</protein>
<comment type="subcellular location">
    <subcellularLocation>
        <location evidence="1">Membrane</location>
        <topology evidence="1">Multi-pass membrane protein</topology>
    </subcellularLocation>
</comment>
<evidence type="ECO:0000313" key="7">
    <source>
        <dbReference type="Proteomes" id="UP000806378"/>
    </source>
</evidence>
<organism evidence="6 7">
    <name type="scientific">Corymbia citriodora subsp. variegata</name>
    <dbReference type="NCBI Taxonomy" id="360336"/>
    <lineage>
        <taxon>Eukaryota</taxon>
        <taxon>Viridiplantae</taxon>
        <taxon>Streptophyta</taxon>
        <taxon>Embryophyta</taxon>
        <taxon>Tracheophyta</taxon>
        <taxon>Spermatophyta</taxon>
        <taxon>Magnoliopsida</taxon>
        <taxon>eudicotyledons</taxon>
        <taxon>Gunneridae</taxon>
        <taxon>Pentapetalae</taxon>
        <taxon>rosids</taxon>
        <taxon>malvids</taxon>
        <taxon>Myrtales</taxon>
        <taxon>Myrtaceae</taxon>
        <taxon>Myrtoideae</taxon>
        <taxon>Eucalypteae</taxon>
        <taxon>Corymbia</taxon>
    </lineage>
</organism>
<dbReference type="GO" id="GO:0016020">
    <property type="term" value="C:membrane"/>
    <property type="evidence" value="ECO:0007669"/>
    <property type="project" value="InterPro"/>
</dbReference>
<dbReference type="SUPFAM" id="SSF103481">
    <property type="entry name" value="Multidrug resistance efflux transporter EmrE"/>
    <property type="match status" value="1"/>
</dbReference>
<dbReference type="EMBL" id="MU091575">
    <property type="protein sequence ID" value="KAF7846916.1"/>
    <property type="molecule type" value="Genomic_DNA"/>
</dbReference>
<feature type="transmembrane region" description="Helical" evidence="5">
    <location>
        <begin position="24"/>
        <end position="45"/>
    </location>
</feature>
<evidence type="ECO:0008006" key="8">
    <source>
        <dbReference type="Google" id="ProtNLM"/>
    </source>
</evidence>
<feature type="transmembrane region" description="Helical" evidence="5">
    <location>
        <begin position="51"/>
        <end position="70"/>
    </location>
</feature>
<evidence type="ECO:0000256" key="5">
    <source>
        <dbReference type="SAM" id="Phobius"/>
    </source>
</evidence>
<dbReference type="AlphaFoldDB" id="A0A8T0CL80"/>
<dbReference type="InterPro" id="IPR037185">
    <property type="entry name" value="EmrE-like"/>
</dbReference>
<dbReference type="GO" id="GO:0022857">
    <property type="term" value="F:transmembrane transporter activity"/>
    <property type="evidence" value="ECO:0007669"/>
    <property type="project" value="InterPro"/>
</dbReference>
<reference evidence="6" key="1">
    <citation type="submission" date="2020-05" db="EMBL/GenBank/DDBJ databases">
        <title>WGS assembly of Corymbia citriodora subspecies variegata.</title>
        <authorList>
            <person name="Barry K."/>
            <person name="Hundley H."/>
            <person name="Shu S."/>
            <person name="Jenkins J."/>
            <person name="Grimwood J."/>
            <person name="Baten A."/>
        </authorList>
    </citation>
    <scope>NUCLEOTIDE SEQUENCE</scope>
    <source>
        <strain evidence="6">CV2-018</strain>
    </source>
</reference>
<dbReference type="PANTHER" id="PTHR31218">
    <property type="entry name" value="WAT1-RELATED PROTEIN"/>
    <property type="match status" value="1"/>
</dbReference>
<evidence type="ECO:0000256" key="4">
    <source>
        <dbReference type="ARBA" id="ARBA00023136"/>
    </source>
</evidence>
<keyword evidence="4 5" id="KW-0472">Membrane</keyword>
<keyword evidence="7" id="KW-1185">Reference proteome</keyword>
<gene>
    <name evidence="6" type="ORF">BT93_L3593</name>
</gene>
<dbReference type="Proteomes" id="UP000806378">
    <property type="component" value="Unassembled WGS sequence"/>
</dbReference>
<evidence type="ECO:0000256" key="2">
    <source>
        <dbReference type="ARBA" id="ARBA00022692"/>
    </source>
</evidence>
<dbReference type="InterPro" id="IPR030184">
    <property type="entry name" value="WAT1-related"/>
</dbReference>
<evidence type="ECO:0000313" key="6">
    <source>
        <dbReference type="EMBL" id="KAF7846916.1"/>
    </source>
</evidence>
<dbReference type="Gramene" id="rna-gnl|WGS:JABURB|Cocit.L3593.1">
    <property type="protein sequence ID" value="cds-KAF7846916.1"/>
    <property type="gene ID" value="gene-BT93_L3593"/>
</dbReference>
<keyword evidence="3 5" id="KW-1133">Transmembrane helix</keyword>